<organism evidence="2 3">
    <name type="scientific">Rhizomicrobium electricum</name>
    <dbReference type="NCBI Taxonomy" id="480070"/>
    <lineage>
        <taxon>Bacteria</taxon>
        <taxon>Pseudomonadati</taxon>
        <taxon>Pseudomonadota</taxon>
        <taxon>Alphaproteobacteria</taxon>
        <taxon>Micropepsales</taxon>
        <taxon>Micropepsaceae</taxon>
        <taxon>Rhizomicrobium</taxon>
    </lineage>
</organism>
<keyword evidence="1" id="KW-0472">Membrane</keyword>
<dbReference type="EMBL" id="BAAADD010000001">
    <property type="protein sequence ID" value="GAA0557147.1"/>
    <property type="molecule type" value="Genomic_DNA"/>
</dbReference>
<proteinExistence type="predicted"/>
<sequence length="59" mass="6042">MSDPLPPPQTRIYLNGGPLLRALGCGGCGLGCFSLFLVVLVLGGVLGLLLFGWKTLLGG</sequence>
<dbReference type="RefSeq" id="WP_166930558.1">
    <property type="nucleotide sequence ID" value="NZ_BAAADD010000001.1"/>
</dbReference>
<evidence type="ECO:0000313" key="3">
    <source>
        <dbReference type="Proteomes" id="UP001499951"/>
    </source>
</evidence>
<name>A0ABN1E1H4_9PROT</name>
<keyword evidence="1" id="KW-1133">Transmembrane helix</keyword>
<keyword evidence="1" id="KW-0812">Transmembrane</keyword>
<evidence type="ECO:0000313" key="2">
    <source>
        <dbReference type="EMBL" id="GAA0557147.1"/>
    </source>
</evidence>
<dbReference type="Proteomes" id="UP001499951">
    <property type="component" value="Unassembled WGS sequence"/>
</dbReference>
<gene>
    <name evidence="2" type="ORF">GCM10008942_02020</name>
</gene>
<keyword evidence="3" id="KW-1185">Reference proteome</keyword>
<evidence type="ECO:0000256" key="1">
    <source>
        <dbReference type="SAM" id="Phobius"/>
    </source>
</evidence>
<reference evidence="2 3" key="1">
    <citation type="journal article" date="2019" name="Int. J. Syst. Evol. Microbiol.">
        <title>The Global Catalogue of Microorganisms (GCM) 10K type strain sequencing project: providing services to taxonomists for standard genome sequencing and annotation.</title>
        <authorList>
            <consortium name="The Broad Institute Genomics Platform"/>
            <consortium name="The Broad Institute Genome Sequencing Center for Infectious Disease"/>
            <person name="Wu L."/>
            <person name="Ma J."/>
        </authorList>
    </citation>
    <scope>NUCLEOTIDE SEQUENCE [LARGE SCALE GENOMIC DNA]</scope>
    <source>
        <strain evidence="2 3">JCM 15089</strain>
    </source>
</reference>
<accession>A0ABN1E1H4</accession>
<feature type="transmembrane region" description="Helical" evidence="1">
    <location>
        <begin position="20"/>
        <end position="53"/>
    </location>
</feature>
<protein>
    <submittedName>
        <fullName evidence="2">Uncharacterized protein</fullName>
    </submittedName>
</protein>
<comment type="caution">
    <text evidence="2">The sequence shown here is derived from an EMBL/GenBank/DDBJ whole genome shotgun (WGS) entry which is preliminary data.</text>
</comment>